<feature type="domain" description="L,D-TPase catalytic" evidence="8">
    <location>
        <begin position="1"/>
        <end position="38"/>
    </location>
</feature>
<evidence type="ECO:0000256" key="7">
    <source>
        <dbReference type="PROSITE-ProRule" id="PRU01373"/>
    </source>
</evidence>
<reference evidence="9 10" key="1">
    <citation type="submission" date="2019-12" db="EMBL/GenBank/DDBJ databases">
        <title>Genomic-based taxomic classification of the family Erythrobacteraceae.</title>
        <authorList>
            <person name="Xu L."/>
        </authorList>
    </citation>
    <scope>NUCLEOTIDE SEQUENCE [LARGE SCALE GENOMIC DNA]</scope>
    <source>
        <strain evidence="9 10">KCTC 42006</strain>
    </source>
</reference>
<keyword evidence="3" id="KW-0808">Transferase</keyword>
<accession>A0A844Z6Z6</accession>
<keyword evidence="5 7" id="KW-0573">Peptidoglycan synthesis</keyword>
<proteinExistence type="inferred from homology"/>
<comment type="caution">
    <text evidence="7">Lacks conserved residue(s) required for the propagation of feature annotation.</text>
</comment>
<dbReference type="GO" id="GO:0008360">
    <property type="term" value="P:regulation of cell shape"/>
    <property type="evidence" value="ECO:0007669"/>
    <property type="project" value="UniProtKB-UniRule"/>
</dbReference>
<evidence type="ECO:0000256" key="5">
    <source>
        <dbReference type="ARBA" id="ARBA00022984"/>
    </source>
</evidence>
<comment type="caution">
    <text evidence="9">The sequence shown here is derived from an EMBL/GenBank/DDBJ whole genome shotgun (WGS) entry which is preliminary data.</text>
</comment>
<gene>
    <name evidence="9" type="ORF">GRI35_06560</name>
</gene>
<evidence type="ECO:0000259" key="8">
    <source>
        <dbReference type="PROSITE" id="PS52029"/>
    </source>
</evidence>
<dbReference type="Pfam" id="PF03734">
    <property type="entry name" value="YkuD"/>
    <property type="match status" value="1"/>
</dbReference>
<evidence type="ECO:0000256" key="3">
    <source>
        <dbReference type="ARBA" id="ARBA00022679"/>
    </source>
</evidence>
<dbReference type="GO" id="GO:0009252">
    <property type="term" value="P:peptidoglycan biosynthetic process"/>
    <property type="evidence" value="ECO:0007669"/>
    <property type="project" value="UniProtKB-UniPathway"/>
</dbReference>
<dbReference type="AlphaFoldDB" id="A0A844Z6Z6"/>
<evidence type="ECO:0000313" key="9">
    <source>
        <dbReference type="EMBL" id="MXO83026.1"/>
    </source>
</evidence>
<dbReference type="OrthoDB" id="9809748at2"/>
<dbReference type="PROSITE" id="PS52029">
    <property type="entry name" value="LD_TPASE"/>
    <property type="match status" value="1"/>
</dbReference>
<keyword evidence="6 7" id="KW-0961">Cell wall biogenesis/degradation</keyword>
<dbReference type="CDD" id="cd16913">
    <property type="entry name" value="YkuD_like"/>
    <property type="match status" value="1"/>
</dbReference>
<dbReference type="GO" id="GO:0016740">
    <property type="term" value="F:transferase activity"/>
    <property type="evidence" value="ECO:0007669"/>
    <property type="project" value="UniProtKB-KW"/>
</dbReference>
<name>A0A844Z6Z6_9SPHN</name>
<evidence type="ECO:0000256" key="6">
    <source>
        <dbReference type="ARBA" id="ARBA00023316"/>
    </source>
</evidence>
<dbReference type="InterPro" id="IPR038063">
    <property type="entry name" value="Transpep_catalytic_dom"/>
</dbReference>
<evidence type="ECO:0000256" key="4">
    <source>
        <dbReference type="ARBA" id="ARBA00022960"/>
    </source>
</evidence>
<comment type="similarity">
    <text evidence="2">Belongs to the YkuD family.</text>
</comment>
<dbReference type="SUPFAM" id="SSF141523">
    <property type="entry name" value="L,D-transpeptidase catalytic domain-like"/>
    <property type="match status" value="1"/>
</dbReference>
<dbReference type="EMBL" id="WTYZ01000001">
    <property type="protein sequence ID" value="MXO83026.1"/>
    <property type="molecule type" value="Genomic_DNA"/>
</dbReference>
<organism evidence="9 10">
    <name type="scientific">Pontixanthobacter aestiaquae</name>
    <dbReference type="NCBI Taxonomy" id="1509367"/>
    <lineage>
        <taxon>Bacteria</taxon>
        <taxon>Pseudomonadati</taxon>
        <taxon>Pseudomonadota</taxon>
        <taxon>Alphaproteobacteria</taxon>
        <taxon>Sphingomonadales</taxon>
        <taxon>Erythrobacteraceae</taxon>
        <taxon>Pontixanthobacter</taxon>
    </lineage>
</organism>
<comment type="pathway">
    <text evidence="1 7">Cell wall biogenesis; peptidoglycan biosynthesis.</text>
</comment>
<dbReference type="RefSeq" id="WP_160613413.1">
    <property type="nucleotide sequence ID" value="NZ_JAUFQM010000001.1"/>
</dbReference>
<keyword evidence="10" id="KW-1185">Reference proteome</keyword>
<evidence type="ECO:0000256" key="1">
    <source>
        <dbReference type="ARBA" id="ARBA00004752"/>
    </source>
</evidence>
<dbReference type="InterPro" id="IPR005490">
    <property type="entry name" value="LD_TPept_cat_dom"/>
</dbReference>
<protein>
    <submittedName>
        <fullName evidence="9">L,D-transpeptidase family protein</fullName>
    </submittedName>
</protein>
<dbReference type="UniPathway" id="UPA00219"/>
<keyword evidence="4 7" id="KW-0133">Cell shape</keyword>
<dbReference type="Proteomes" id="UP000460290">
    <property type="component" value="Unassembled WGS sequence"/>
</dbReference>
<sequence>MAKGQTQRDWTDGCIAVFHEDIKELWDAVPNGMPIEKRP</sequence>
<dbReference type="GO" id="GO:0071555">
    <property type="term" value="P:cell wall organization"/>
    <property type="evidence" value="ECO:0007669"/>
    <property type="project" value="UniProtKB-UniRule"/>
</dbReference>
<evidence type="ECO:0000313" key="10">
    <source>
        <dbReference type="Proteomes" id="UP000460290"/>
    </source>
</evidence>
<dbReference type="Gene3D" id="2.40.440.10">
    <property type="entry name" value="L,D-transpeptidase catalytic domain-like"/>
    <property type="match status" value="1"/>
</dbReference>
<dbReference type="GO" id="GO:0004180">
    <property type="term" value="F:carboxypeptidase activity"/>
    <property type="evidence" value="ECO:0007669"/>
    <property type="project" value="UniProtKB-ARBA"/>
</dbReference>
<evidence type="ECO:0000256" key="2">
    <source>
        <dbReference type="ARBA" id="ARBA00005992"/>
    </source>
</evidence>